<feature type="compositionally biased region" description="Polar residues" evidence="1">
    <location>
        <begin position="63"/>
        <end position="73"/>
    </location>
</feature>
<dbReference type="Gene3D" id="3.40.50.1240">
    <property type="entry name" value="Phosphoglycerate mutase-like"/>
    <property type="match status" value="1"/>
</dbReference>
<proteinExistence type="predicted"/>
<dbReference type="InterPro" id="IPR029033">
    <property type="entry name" value="His_PPase_superfam"/>
</dbReference>
<gene>
    <name evidence="2" type="ORF">AX774_g2215</name>
</gene>
<evidence type="ECO:0000256" key="1">
    <source>
        <dbReference type="SAM" id="MobiDB-lite"/>
    </source>
</evidence>
<feature type="region of interest" description="Disordered" evidence="1">
    <location>
        <begin position="62"/>
        <end position="82"/>
    </location>
</feature>
<comment type="caution">
    <text evidence="2">The sequence shown here is derived from an EMBL/GenBank/DDBJ whole genome shotgun (WGS) entry which is preliminary data.</text>
</comment>
<name>A0A1R1PTH5_ZANCU</name>
<dbReference type="EMBL" id="LSSK01000224">
    <property type="protein sequence ID" value="OMH84270.1"/>
    <property type="molecule type" value="Genomic_DNA"/>
</dbReference>
<accession>A0A1R1PTH5</accession>
<feature type="region of interest" description="Disordered" evidence="1">
    <location>
        <begin position="97"/>
        <end position="123"/>
    </location>
</feature>
<feature type="compositionally biased region" description="Basic and acidic residues" evidence="1">
    <location>
        <begin position="107"/>
        <end position="118"/>
    </location>
</feature>
<dbReference type="Proteomes" id="UP000188320">
    <property type="component" value="Unassembled WGS sequence"/>
</dbReference>
<evidence type="ECO:0000313" key="2">
    <source>
        <dbReference type="EMBL" id="OMH84270.1"/>
    </source>
</evidence>
<dbReference type="SUPFAM" id="SSF53254">
    <property type="entry name" value="Phosphoglycerate mutase-like"/>
    <property type="match status" value="1"/>
</dbReference>
<sequence>MNKYDYTGKGRAELNAQYFKEMYPKDLTLSQVLVFHRHGKTFYPAHANLFHEQFRNRLRAEIDSNSPGSTTPLDLSHRNSDSNVSDEYWKIKRKGRIFPDKATPPPDEQKKKDEKKMEGGGGSINKVIHEESEEEYFSRANMNSCGWGQLSDVGWKSMYEVEVNWGVQICMFVQQTTQEHWNRFTRS</sequence>
<evidence type="ECO:0000313" key="3">
    <source>
        <dbReference type="Proteomes" id="UP000188320"/>
    </source>
</evidence>
<keyword evidence="3" id="KW-1185">Reference proteome</keyword>
<reference evidence="3" key="1">
    <citation type="submission" date="2017-01" db="EMBL/GenBank/DDBJ databases">
        <authorList>
            <person name="Wang Y."/>
            <person name="White M."/>
            <person name="Kvist S."/>
            <person name="Moncalvo J.-M."/>
        </authorList>
    </citation>
    <scope>NUCLEOTIDE SEQUENCE [LARGE SCALE GENOMIC DNA]</scope>
    <source>
        <strain evidence="3">COL-18-3</strain>
    </source>
</reference>
<protein>
    <submittedName>
        <fullName evidence="2">Uncharacterized protein</fullName>
    </submittedName>
</protein>
<dbReference type="AlphaFoldDB" id="A0A1R1PTH5"/>
<organism evidence="2 3">
    <name type="scientific">Zancudomyces culisetae</name>
    <name type="common">Gut fungus</name>
    <name type="synonym">Smittium culisetae</name>
    <dbReference type="NCBI Taxonomy" id="1213189"/>
    <lineage>
        <taxon>Eukaryota</taxon>
        <taxon>Fungi</taxon>
        <taxon>Fungi incertae sedis</taxon>
        <taxon>Zoopagomycota</taxon>
        <taxon>Kickxellomycotina</taxon>
        <taxon>Harpellomycetes</taxon>
        <taxon>Harpellales</taxon>
        <taxon>Legeriomycetaceae</taxon>
        <taxon>Zancudomyces</taxon>
    </lineage>
</organism>